<sequence>MPRYISISQGQWMPLKPLLERWYLDADLTADQVIHKLANEKNFLCSCRQLKSCFSKWGWYKKVEPEEYMAMNVVLEKHDATTIFLVPKKTGRELKEMNRSYVKKEVNRKRNNAGRSGNSLPPEPTLREAVARLDERGVCVRRGSIAPPIAIALSSILAHPPAEDGSTVSVSSITETAYADDGTSELNDRNFPQQIPRLRLAPGQVDLPTRPRQVDRFPYPGAFLASLTTTILPQTPGNGLVEGLRRNLAPEAVRVVSSRYSTHSDDFLSDLPELFAELTCDLDPADVRRQSWEAFLGVQLAAHYRQHDPDSSKQLIIEFAAYYVQQCLAGFETLDSFDRPDRLEARDKLTEMLQQNNAYVLPTIFWVSTVLGAHDKLDQMAAFYHDCWYCIERTRSPAAGVIRPVILSMILKIQGMQTEPDEEERVMVSPEHRLREERSTFDQNRAFLQSIAYLSAHGDGDSPTAHLLHCYYAWHLQQSGEISDIEESLRILLTHLERAERTMGTRHLVSVNAHYLLAQAYEKQGEVNLAQTDLRLALLRLEGCPKPLRAYQYHLLAKLAELLLKQNDIQAALWSFEEVFNFRLSTFGACNNRTWVVAHSVFGILERQGHGHEARRRRSEFLAQREEEYRRTYWRNAFQ</sequence>
<name>A0ABR0KGE7_9EURO</name>
<dbReference type="InterPro" id="IPR011990">
    <property type="entry name" value="TPR-like_helical_dom_sf"/>
</dbReference>
<dbReference type="InterPro" id="IPR025676">
    <property type="entry name" value="Clr5_dom"/>
</dbReference>
<keyword evidence="3" id="KW-1185">Reference proteome</keyword>
<evidence type="ECO:0000313" key="3">
    <source>
        <dbReference type="Proteomes" id="UP001345013"/>
    </source>
</evidence>
<comment type="caution">
    <text evidence="2">The sequence shown here is derived from an EMBL/GenBank/DDBJ whole genome shotgun (WGS) entry which is preliminary data.</text>
</comment>
<dbReference type="Gene3D" id="1.25.40.10">
    <property type="entry name" value="Tetratricopeptide repeat domain"/>
    <property type="match status" value="1"/>
</dbReference>
<organism evidence="2 3">
    <name type="scientific">Lithohypha guttulata</name>
    <dbReference type="NCBI Taxonomy" id="1690604"/>
    <lineage>
        <taxon>Eukaryota</taxon>
        <taxon>Fungi</taxon>
        <taxon>Dikarya</taxon>
        <taxon>Ascomycota</taxon>
        <taxon>Pezizomycotina</taxon>
        <taxon>Eurotiomycetes</taxon>
        <taxon>Chaetothyriomycetidae</taxon>
        <taxon>Chaetothyriales</taxon>
        <taxon>Trichomeriaceae</taxon>
        <taxon>Lithohypha</taxon>
    </lineage>
</organism>
<reference evidence="2 3" key="1">
    <citation type="submission" date="2023-08" db="EMBL/GenBank/DDBJ databases">
        <title>Black Yeasts Isolated from many extreme environments.</title>
        <authorList>
            <person name="Coleine C."/>
            <person name="Stajich J.E."/>
            <person name="Selbmann L."/>
        </authorList>
    </citation>
    <scope>NUCLEOTIDE SEQUENCE [LARGE SCALE GENOMIC DNA]</scope>
    <source>
        <strain evidence="2 3">CCFEE 5885</strain>
    </source>
</reference>
<dbReference type="Proteomes" id="UP001345013">
    <property type="component" value="Unassembled WGS sequence"/>
</dbReference>
<accession>A0ABR0KGE7</accession>
<dbReference type="SUPFAM" id="SSF48452">
    <property type="entry name" value="TPR-like"/>
    <property type="match status" value="1"/>
</dbReference>
<dbReference type="EMBL" id="JAVRRG010000026">
    <property type="protein sequence ID" value="KAK5095745.1"/>
    <property type="molecule type" value="Genomic_DNA"/>
</dbReference>
<feature type="domain" description="Clr5" evidence="1">
    <location>
        <begin position="10"/>
        <end position="61"/>
    </location>
</feature>
<proteinExistence type="predicted"/>
<evidence type="ECO:0000313" key="2">
    <source>
        <dbReference type="EMBL" id="KAK5095745.1"/>
    </source>
</evidence>
<gene>
    <name evidence="2" type="ORF">LTR24_002962</name>
</gene>
<evidence type="ECO:0000259" key="1">
    <source>
        <dbReference type="Pfam" id="PF14420"/>
    </source>
</evidence>
<dbReference type="Pfam" id="PF14420">
    <property type="entry name" value="Clr5"/>
    <property type="match status" value="1"/>
</dbReference>
<protein>
    <recommendedName>
        <fullName evidence="1">Clr5 domain-containing protein</fullName>
    </recommendedName>
</protein>